<protein>
    <submittedName>
        <fullName evidence="1">Uncharacterized protein</fullName>
    </submittedName>
</protein>
<gene>
    <name evidence="1" type="ORF">K3G42_001484</name>
</gene>
<comment type="caution">
    <text evidence="1">The sequence shown here is derived from an EMBL/GenBank/DDBJ whole genome shotgun (WGS) entry which is preliminary data.</text>
</comment>
<evidence type="ECO:0000313" key="1">
    <source>
        <dbReference type="EMBL" id="KAH7997550.1"/>
    </source>
</evidence>
<reference evidence="1" key="1">
    <citation type="submission" date="2021-08" db="EMBL/GenBank/DDBJ databases">
        <title>The first chromosome-level gecko genome reveals the dynamic sex chromosomes of Neotropical dwarf geckos (Sphaerodactylidae: Sphaerodactylus).</title>
        <authorList>
            <person name="Pinto B.J."/>
            <person name="Keating S.E."/>
            <person name="Gamble T."/>
        </authorList>
    </citation>
    <scope>NUCLEOTIDE SEQUENCE</scope>
    <source>
        <strain evidence="1">TG3544</strain>
    </source>
</reference>
<sequence>MYDLPLMCLGPFVTEGKSEHNLSNPSPTLSSIRLSTGTTVPFKLFFNMLFEEYLQMTLYFMLHFELYHLHDSSFAYKGLQSMVCNLHISQLSRRRVEQNTNSGILRSTRKVLDWEN</sequence>
<name>A0ACB8EXH4_9SAUR</name>
<accession>A0ACB8EXH4</accession>
<dbReference type="EMBL" id="CM037625">
    <property type="protein sequence ID" value="KAH7997550.1"/>
    <property type="molecule type" value="Genomic_DNA"/>
</dbReference>
<keyword evidence="2" id="KW-1185">Reference proteome</keyword>
<evidence type="ECO:0000313" key="2">
    <source>
        <dbReference type="Proteomes" id="UP000827872"/>
    </source>
</evidence>
<proteinExistence type="predicted"/>
<organism evidence="1 2">
    <name type="scientific">Sphaerodactylus townsendi</name>
    <dbReference type="NCBI Taxonomy" id="933632"/>
    <lineage>
        <taxon>Eukaryota</taxon>
        <taxon>Metazoa</taxon>
        <taxon>Chordata</taxon>
        <taxon>Craniata</taxon>
        <taxon>Vertebrata</taxon>
        <taxon>Euteleostomi</taxon>
        <taxon>Lepidosauria</taxon>
        <taxon>Squamata</taxon>
        <taxon>Bifurcata</taxon>
        <taxon>Gekkota</taxon>
        <taxon>Sphaerodactylidae</taxon>
        <taxon>Sphaerodactylus</taxon>
    </lineage>
</organism>
<dbReference type="Proteomes" id="UP000827872">
    <property type="component" value="Linkage Group LG12"/>
</dbReference>